<evidence type="ECO:0000313" key="4">
    <source>
        <dbReference type="EMBL" id="KAE9181421.1"/>
    </source>
</evidence>
<proteinExistence type="predicted"/>
<dbReference type="AlphaFoldDB" id="A0A6A3M336"/>
<dbReference type="EMBL" id="QXFW01000157">
    <property type="protein sequence ID" value="KAE9022653.1"/>
    <property type="molecule type" value="Genomic_DNA"/>
</dbReference>
<dbReference type="Proteomes" id="UP000488956">
    <property type="component" value="Unassembled WGS sequence"/>
</dbReference>
<sequence>MVDYRIHLLIQNSSYLRKGPLPRVALPVRSNPDELHAAPSPTRREQTRGQRHALTHPQPAFVTGLIMAVAVSSIASQSSDVSQSCGSLGATREGSKRAHTTNSFSSAALTLDLNVTSTCTEQPQ</sequence>
<protein>
    <submittedName>
        <fullName evidence="2">Uncharacterized protein</fullName>
    </submittedName>
</protein>
<accession>A0A6A3M336</accession>
<feature type="region of interest" description="Disordered" evidence="1">
    <location>
        <begin position="77"/>
        <end position="101"/>
    </location>
</feature>
<feature type="region of interest" description="Disordered" evidence="1">
    <location>
        <begin position="27"/>
        <end position="55"/>
    </location>
</feature>
<dbReference type="EMBL" id="QXFX01000288">
    <property type="protein sequence ID" value="KAE9121867.1"/>
    <property type="molecule type" value="Genomic_DNA"/>
</dbReference>
<name>A0A6A3M336_9STRA</name>
<gene>
    <name evidence="4" type="ORF">PF004_g24544</name>
    <name evidence="3" type="ORF">PF010_g6947</name>
    <name evidence="2" type="ORF">PF011_g4347</name>
</gene>
<dbReference type="Proteomes" id="UP000460718">
    <property type="component" value="Unassembled WGS sequence"/>
</dbReference>
<reference evidence="5 6" key="1">
    <citation type="submission" date="2018-09" db="EMBL/GenBank/DDBJ databases">
        <title>Genomic investigation of the strawberry pathogen Phytophthora fragariae indicates pathogenicity is determined by transcriptional variation in three key races.</title>
        <authorList>
            <person name="Adams T.M."/>
            <person name="Armitage A.D."/>
            <person name="Sobczyk M.K."/>
            <person name="Bates H.J."/>
            <person name="Dunwell J.M."/>
            <person name="Nellist C.F."/>
            <person name="Harrison R.J."/>
        </authorList>
    </citation>
    <scope>NUCLEOTIDE SEQUENCE [LARGE SCALE GENOMIC DNA]</scope>
    <source>
        <strain evidence="4 6">BC-23</strain>
        <strain evidence="3 7">ONT-3</strain>
        <strain evidence="2 5">SCRP245</strain>
    </source>
</reference>
<feature type="compositionally biased region" description="Basic and acidic residues" evidence="1">
    <location>
        <begin position="31"/>
        <end position="48"/>
    </location>
</feature>
<evidence type="ECO:0000313" key="6">
    <source>
        <dbReference type="Proteomes" id="UP000476176"/>
    </source>
</evidence>
<organism evidence="2 5">
    <name type="scientific">Phytophthora fragariae</name>
    <dbReference type="NCBI Taxonomy" id="53985"/>
    <lineage>
        <taxon>Eukaryota</taxon>
        <taxon>Sar</taxon>
        <taxon>Stramenopiles</taxon>
        <taxon>Oomycota</taxon>
        <taxon>Peronosporomycetes</taxon>
        <taxon>Peronosporales</taxon>
        <taxon>Peronosporaceae</taxon>
        <taxon>Phytophthora</taxon>
    </lineage>
</organism>
<evidence type="ECO:0000313" key="5">
    <source>
        <dbReference type="Proteomes" id="UP000460718"/>
    </source>
</evidence>
<comment type="caution">
    <text evidence="2">The sequence shown here is derived from an EMBL/GenBank/DDBJ whole genome shotgun (WGS) entry which is preliminary data.</text>
</comment>
<evidence type="ECO:0000256" key="1">
    <source>
        <dbReference type="SAM" id="MobiDB-lite"/>
    </source>
</evidence>
<evidence type="ECO:0000313" key="2">
    <source>
        <dbReference type="EMBL" id="KAE9022653.1"/>
    </source>
</evidence>
<evidence type="ECO:0000313" key="7">
    <source>
        <dbReference type="Proteomes" id="UP000488956"/>
    </source>
</evidence>
<dbReference type="Proteomes" id="UP000476176">
    <property type="component" value="Unassembled WGS sequence"/>
</dbReference>
<dbReference type="EMBL" id="QXGC01002823">
    <property type="protein sequence ID" value="KAE9181421.1"/>
    <property type="molecule type" value="Genomic_DNA"/>
</dbReference>
<evidence type="ECO:0000313" key="3">
    <source>
        <dbReference type="EMBL" id="KAE9121867.1"/>
    </source>
</evidence>